<dbReference type="PANTHER" id="PTHR14969">
    <property type="entry name" value="SPHINGOSINE-1-PHOSPHATE PHOSPHOHYDROLASE"/>
    <property type="match status" value="1"/>
</dbReference>
<feature type="domain" description="Phosphatidic acid phosphatase type 2/haloperoxidase" evidence="2">
    <location>
        <begin position="55"/>
        <end position="165"/>
    </location>
</feature>
<accession>E6PSM9</accession>
<keyword evidence="1" id="KW-1133">Transmembrane helix</keyword>
<protein>
    <submittedName>
        <fullName evidence="3">Putative Undecaprenyl-diphosphatase</fullName>
        <ecNumber evidence="3">3.6.1.27</ecNumber>
    </submittedName>
</protein>
<dbReference type="Gene3D" id="1.20.144.10">
    <property type="entry name" value="Phosphatidic acid phosphatase type 2/haloperoxidase"/>
    <property type="match status" value="1"/>
</dbReference>
<dbReference type="SUPFAM" id="SSF48317">
    <property type="entry name" value="Acid phosphatase/Vanadium-dependent haloperoxidase"/>
    <property type="match status" value="1"/>
</dbReference>
<dbReference type="SMART" id="SM00014">
    <property type="entry name" value="acidPPc"/>
    <property type="match status" value="1"/>
</dbReference>
<proteinExistence type="predicted"/>
<evidence type="ECO:0000256" key="1">
    <source>
        <dbReference type="SAM" id="Phobius"/>
    </source>
</evidence>
<feature type="transmembrane region" description="Helical" evidence="1">
    <location>
        <begin position="124"/>
        <end position="142"/>
    </location>
</feature>
<gene>
    <name evidence="3" type="ORF">CARN2_3412</name>
</gene>
<dbReference type="EMBL" id="CABM01000048">
    <property type="protein sequence ID" value="CBH97936.1"/>
    <property type="molecule type" value="Genomic_DNA"/>
</dbReference>
<organism evidence="3">
    <name type="scientific">mine drainage metagenome</name>
    <dbReference type="NCBI Taxonomy" id="410659"/>
    <lineage>
        <taxon>unclassified sequences</taxon>
        <taxon>metagenomes</taxon>
        <taxon>ecological metagenomes</taxon>
    </lineage>
</organism>
<dbReference type="Pfam" id="PF01569">
    <property type="entry name" value="PAP2"/>
    <property type="match status" value="1"/>
</dbReference>
<feature type="transmembrane region" description="Helical" evidence="1">
    <location>
        <begin position="54"/>
        <end position="78"/>
    </location>
</feature>
<dbReference type="EC" id="3.6.1.27" evidence="3"/>
<dbReference type="InterPro" id="IPR000326">
    <property type="entry name" value="PAP2/HPO"/>
</dbReference>
<feature type="transmembrane region" description="Helical" evidence="1">
    <location>
        <begin position="98"/>
        <end position="117"/>
    </location>
</feature>
<dbReference type="GO" id="GO:0005886">
    <property type="term" value="C:plasma membrane"/>
    <property type="evidence" value="ECO:0007669"/>
    <property type="project" value="InterPro"/>
</dbReference>
<sequence>MLAFNTHVFLWLNAAAHPVPWLLALARFAAQDLIFAAPLLLVAGWLWRRQAPRAALVHAALAALLGLGLNQLIGLVWTEPRPFVLGIGHRFLAHAADSSFPSDHLTVIWGAAFALLFHRDWRRAGFGLALLGLPVAWARIYLGVHWPLDMAGAAGVGLASALLIRPWHGAVGNLTAAMNLAYHKLGKPLISRRWIQA</sequence>
<dbReference type="AlphaFoldDB" id="E6PSM9"/>
<evidence type="ECO:0000313" key="3">
    <source>
        <dbReference type="EMBL" id="CBH97936.1"/>
    </source>
</evidence>
<dbReference type="InterPro" id="IPR036938">
    <property type="entry name" value="PAP2/HPO_sf"/>
</dbReference>
<dbReference type="CDD" id="cd03385">
    <property type="entry name" value="PAP2_BcrC_like"/>
    <property type="match status" value="1"/>
</dbReference>
<name>E6PSM9_9ZZZZ</name>
<feature type="transmembrane region" description="Helical" evidence="1">
    <location>
        <begin position="162"/>
        <end position="182"/>
    </location>
</feature>
<keyword evidence="3" id="KW-0378">Hydrolase</keyword>
<keyword evidence="1" id="KW-0472">Membrane</keyword>
<reference evidence="3" key="1">
    <citation type="submission" date="2009-10" db="EMBL/GenBank/DDBJ databases">
        <title>Diversity of trophic interactions inside an arsenic-rich microbial ecosystem.</title>
        <authorList>
            <person name="Bertin P.N."/>
            <person name="Heinrich-Salmeron A."/>
            <person name="Pelletier E."/>
            <person name="Goulhen-Chollet F."/>
            <person name="Arsene-Ploetze F."/>
            <person name="Gallien S."/>
            <person name="Calteau A."/>
            <person name="Vallenet D."/>
            <person name="Casiot C."/>
            <person name="Chane-Woon-Ming B."/>
            <person name="Giloteaux L."/>
            <person name="Barakat M."/>
            <person name="Bonnefoy V."/>
            <person name="Bruneel O."/>
            <person name="Chandler M."/>
            <person name="Cleiss J."/>
            <person name="Duran R."/>
            <person name="Elbaz-Poulichet F."/>
            <person name="Fonknechten N."/>
            <person name="Lauga B."/>
            <person name="Mornico D."/>
            <person name="Ortet P."/>
            <person name="Schaeffer C."/>
            <person name="Siguier P."/>
            <person name="Alexander Thil Smith A."/>
            <person name="Van Dorsselaer A."/>
            <person name="Weissenbach J."/>
            <person name="Medigue C."/>
            <person name="Le Paslier D."/>
        </authorList>
    </citation>
    <scope>NUCLEOTIDE SEQUENCE</scope>
</reference>
<keyword evidence="1" id="KW-0812">Transmembrane</keyword>
<dbReference type="PANTHER" id="PTHR14969:SF13">
    <property type="entry name" value="AT30094P"/>
    <property type="match status" value="1"/>
</dbReference>
<dbReference type="GO" id="GO:0050380">
    <property type="term" value="F:undecaprenyl-diphosphatase activity"/>
    <property type="evidence" value="ECO:0007669"/>
    <property type="project" value="UniProtKB-EC"/>
</dbReference>
<dbReference type="InterPro" id="IPR033879">
    <property type="entry name" value="UPP_Pase"/>
</dbReference>
<feature type="transmembrane region" description="Helical" evidence="1">
    <location>
        <begin position="26"/>
        <end position="47"/>
    </location>
</feature>
<comment type="caution">
    <text evidence="3">The sequence shown here is derived from an EMBL/GenBank/DDBJ whole genome shotgun (WGS) entry which is preliminary data.</text>
</comment>
<evidence type="ECO:0000259" key="2">
    <source>
        <dbReference type="SMART" id="SM00014"/>
    </source>
</evidence>